<dbReference type="RefSeq" id="WP_108923800.1">
    <property type="nucleotide sequence ID" value="NZ_CP029206.1"/>
</dbReference>
<feature type="chain" id="PRO_5015939713" evidence="1">
    <location>
        <begin position="18"/>
        <end position="129"/>
    </location>
</feature>
<sequence>MKKLLYFMLFIPNLLFADPFYGEGEKTNKEEKPTKSLQNFTTCPLPEKINELNLPVEFEDLKLIGIIKKDDNIKSLFIDKHNQIFDFAANDFLKESLIQFTEITLKNIKYINWALTENCQSPHEITLKI</sequence>
<evidence type="ECO:0000313" key="3">
    <source>
        <dbReference type="Proteomes" id="UP000244920"/>
    </source>
</evidence>
<evidence type="ECO:0000313" key="2">
    <source>
        <dbReference type="EMBL" id="AWI51095.1"/>
    </source>
</evidence>
<reference evidence="3" key="1">
    <citation type="submission" date="2018-05" db="EMBL/GenBank/DDBJ databases">
        <title>Complete genome sequence of Actinobacillus porcitonsillarum reference strain 9953L55 (CCUG 46996).</title>
        <authorList>
            <person name="Dona V."/>
            <person name="Perreten V."/>
        </authorList>
    </citation>
    <scope>NUCLEOTIDE SEQUENCE [LARGE SCALE GENOMIC DNA]</scope>
    <source>
        <strain evidence="3">9953L55</strain>
    </source>
</reference>
<organism evidence="2 3">
    <name type="scientific">Actinobacillus porcitonsillarum</name>
    <dbReference type="NCBI Taxonomy" id="189834"/>
    <lineage>
        <taxon>Bacteria</taxon>
        <taxon>Pseudomonadati</taxon>
        <taxon>Pseudomonadota</taxon>
        <taxon>Gammaproteobacteria</taxon>
        <taxon>Pasteurellales</taxon>
        <taxon>Pasteurellaceae</taxon>
        <taxon>Actinobacillus</taxon>
    </lineage>
</organism>
<proteinExistence type="predicted"/>
<feature type="signal peptide" evidence="1">
    <location>
        <begin position="1"/>
        <end position="17"/>
    </location>
</feature>
<dbReference type="Proteomes" id="UP000244920">
    <property type="component" value="Chromosome"/>
</dbReference>
<gene>
    <name evidence="2" type="ORF">DDU33_06205</name>
</gene>
<accession>A0A2U8FJE6</accession>
<dbReference type="AlphaFoldDB" id="A0A2U8FJE6"/>
<dbReference type="KEGG" id="apor:DDU33_06205"/>
<name>A0A2U8FJE6_9PAST</name>
<keyword evidence="1" id="KW-0732">Signal</keyword>
<protein>
    <submittedName>
        <fullName evidence="2">Pilus assembly protein PilP</fullName>
    </submittedName>
</protein>
<keyword evidence="3" id="KW-1185">Reference proteome</keyword>
<evidence type="ECO:0000256" key="1">
    <source>
        <dbReference type="SAM" id="SignalP"/>
    </source>
</evidence>
<dbReference type="EMBL" id="CP029206">
    <property type="protein sequence ID" value="AWI51095.1"/>
    <property type="molecule type" value="Genomic_DNA"/>
</dbReference>